<name>A0A1H7GFD7_AQUAM</name>
<reference evidence="2" key="1">
    <citation type="submission" date="2016-10" db="EMBL/GenBank/DDBJ databases">
        <authorList>
            <person name="Varghese N."/>
            <person name="Submissions S."/>
        </authorList>
    </citation>
    <scope>NUCLEOTIDE SEQUENCE [LARGE SCALE GENOMIC DNA]</scope>
    <source>
        <strain evidence="2">DSM 25232 / NCIMB 14723 / 92V</strain>
    </source>
</reference>
<keyword evidence="2" id="KW-1185">Reference proteome</keyword>
<dbReference type="AlphaFoldDB" id="A0A1H7GFD7"/>
<accession>A0A1H7GFD7</accession>
<dbReference type="OrthoDB" id="1236981at2"/>
<evidence type="ECO:0000313" key="2">
    <source>
        <dbReference type="Proteomes" id="UP000198521"/>
    </source>
</evidence>
<dbReference type="Proteomes" id="UP000198521">
    <property type="component" value="Unassembled WGS sequence"/>
</dbReference>
<evidence type="ECO:0000313" key="1">
    <source>
        <dbReference type="EMBL" id="SEK35190.1"/>
    </source>
</evidence>
<protein>
    <submittedName>
        <fullName evidence="1">C-terminal domain of CHU protein family protein</fullName>
    </submittedName>
</protein>
<sequence>METIDFDTDGTPDGIINLYDETGIVPELGDFWESTGIEEGEEGIEASGVLRLWQLRNASDLYFFELKNPNCPDDYRVRVNVKLGPYAGIAATTGFFPVCDNDDICTAGFEIDINLFDTLESREGFALPHLNGIWTYTGSLPSDTYILSGPNFGTTIENNGGFPVDSEDFSFRYTVFNVDTCITEFVDVQVTVVRPVTAGYGSSFSICEGDIASWDMDINLFDNRFLNGEELGGSWDDDDNTGQITSATDAVINLKEVYDVFRASPEYVPGFSCIDFSYTYKINSRSPICPNDEATVMFVIYEELRQFTPENPVEEICPNSSPAQINLFDLLEFEPGYVYTDGSLVDDFAYWTFLGGIPFNGDLNLENNLNDTPEDEQHLGPITIAGARPGTYRFRYDVIPRQNCGATFSYSGDVCQPITIESNPCPSISTIVTIVILPHDYAGEDTLDLIICQTDADQYSLRSLLNSDGRTIEEGIWTDNINGGNVVDNIFLVPEEINTPISYSFTHTTTNPSGCVDEALLEFTIYKEANAGAGNGAATSLCSDNLTVTLFNLLNGNPDPTGTWTGPFGYMSPDHLGVFDASDNTLPILGPGDYVYTVGGNVGCSSQDQATVTINIVEPTEIGNDRSDSFCEIDGRVNLFTILDNDTPRTGSFQDIENTGALMPDGVVEFDLLPNPDNEINKIYNFRYVIPNTAPCNESSLNVEVQIIDLPEPNVPDQEFCILDGKRLDDIEVDVLNYNWYPTLESDMPIIDNPLLFDNQVYYIATVDADNCESERVTVAINILNMGERFSNGDICALDFQDGVSPDGNNQNDTFDLFIEDEFNIPVAFPDFDLKIYNRYGAKVFEGNRNTEEFRGESNVSIRLGDDLPSGTYFYIFTPNFENNFPIQGSFYLSR</sequence>
<dbReference type="STRING" id="1038014.SAMN04487910_0321"/>
<dbReference type="Pfam" id="PF13585">
    <property type="entry name" value="CHU_C"/>
    <property type="match status" value="1"/>
</dbReference>
<dbReference type="EMBL" id="FOAB01000001">
    <property type="protein sequence ID" value="SEK35190.1"/>
    <property type="molecule type" value="Genomic_DNA"/>
</dbReference>
<organism evidence="1 2">
    <name type="scientific">Aquimarina amphilecti</name>
    <dbReference type="NCBI Taxonomy" id="1038014"/>
    <lineage>
        <taxon>Bacteria</taxon>
        <taxon>Pseudomonadati</taxon>
        <taxon>Bacteroidota</taxon>
        <taxon>Flavobacteriia</taxon>
        <taxon>Flavobacteriales</taxon>
        <taxon>Flavobacteriaceae</taxon>
        <taxon>Aquimarina</taxon>
    </lineage>
</organism>
<proteinExistence type="predicted"/>
<dbReference type="RefSeq" id="WP_091404612.1">
    <property type="nucleotide sequence ID" value="NZ_FOAB01000001.1"/>
</dbReference>
<gene>
    <name evidence="1" type="ORF">SAMN04487910_0321</name>
</gene>